<feature type="region of interest" description="Disordered" evidence="1">
    <location>
        <begin position="1"/>
        <end position="140"/>
    </location>
</feature>
<feature type="region of interest" description="Disordered" evidence="1">
    <location>
        <begin position="618"/>
        <end position="687"/>
    </location>
</feature>
<feature type="compositionally biased region" description="Polar residues" evidence="1">
    <location>
        <begin position="1"/>
        <end position="14"/>
    </location>
</feature>
<feature type="compositionally biased region" description="Polar residues" evidence="1">
    <location>
        <begin position="126"/>
        <end position="140"/>
    </location>
</feature>
<feature type="compositionally biased region" description="Gly residues" evidence="1">
    <location>
        <begin position="572"/>
        <end position="583"/>
    </location>
</feature>
<evidence type="ECO:0000313" key="3">
    <source>
        <dbReference type="Proteomes" id="UP000319516"/>
    </source>
</evidence>
<gene>
    <name evidence="2" type="ORF">FB467_3039</name>
</gene>
<feature type="region of interest" description="Disordered" evidence="1">
    <location>
        <begin position="547"/>
        <end position="605"/>
    </location>
</feature>
<keyword evidence="3" id="KW-1185">Reference proteome</keyword>
<feature type="region of interest" description="Disordered" evidence="1">
    <location>
        <begin position="465"/>
        <end position="505"/>
    </location>
</feature>
<comment type="caution">
    <text evidence="2">The sequence shown here is derived from an EMBL/GenBank/DDBJ whole genome shotgun (WGS) entry which is preliminary data.</text>
</comment>
<evidence type="ECO:0000256" key="1">
    <source>
        <dbReference type="SAM" id="MobiDB-lite"/>
    </source>
</evidence>
<feature type="compositionally biased region" description="Low complexity" evidence="1">
    <location>
        <begin position="485"/>
        <end position="494"/>
    </location>
</feature>
<feature type="region of interest" description="Disordered" evidence="1">
    <location>
        <begin position="173"/>
        <end position="196"/>
    </location>
</feature>
<dbReference type="AlphaFoldDB" id="A0A542YUV9"/>
<feature type="compositionally biased region" description="Low complexity" evidence="1">
    <location>
        <begin position="561"/>
        <end position="571"/>
    </location>
</feature>
<dbReference type="EMBL" id="VFOP01000001">
    <property type="protein sequence ID" value="TQL51872.1"/>
    <property type="molecule type" value="Genomic_DNA"/>
</dbReference>
<feature type="region of interest" description="Disordered" evidence="1">
    <location>
        <begin position="343"/>
        <end position="399"/>
    </location>
</feature>
<feature type="region of interest" description="Disordered" evidence="1">
    <location>
        <begin position="717"/>
        <end position="786"/>
    </location>
</feature>
<evidence type="ECO:0000313" key="2">
    <source>
        <dbReference type="EMBL" id="TQL51872.1"/>
    </source>
</evidence>
<name>A0A542YUV9_9MICO</name>
<proteinExistence type="predicted"/>
<feature type="compositionally biased region" description="Gly residues" evidence="1">
    <location>
        <begin position="669"/>
        <end position="687"/>
    </location>
</feature>
<sequence>MGRSITGSRCTTSRAEVLAPGRPVARSRERPPIGPESPDGGALPSRSTTGNCPVDGDELCGPGGVAGDAPAGRASSAGSTAPASDAPPVSGASSAGGASSIPGPSSTSGASWVRDASPTGDAVTSGIPTSRWTGGSASVTVSPTCPTGGIGAGPSGVGPTWVVSGRCAPPSAPSLWPPGGVESATRRLTTRSGPTDDALGAAGACAVDPPEEVGGCGTSNGAAGAGGPGVGDCAGAEDWGSATRWVLSGRDDVLGGELVGWPGLSGVPSDCVWPLASGGGVSTAWWGTATAGSVTSREESLSPPGPCAGAGPTWRLSVSGGCWACPPLGGACGPARGRCTSAAPSRGASPAAADGAADSGSARPVSGTSSAERSGADSCTSSASATGASATGASAPGRSVAGGSCVVVASSVTVRLTLGSGIGSGGRSGPASTCASAVGGGVRSPAVGAAVVPWWGLGVSTWVRGVSTGPKTLDGPATGGRTTDDPMSGDSPAGDSGGGAPVERCTRGRPIARRCLGALGSAGPGTDPDAGGVPTCSGVVLPSVGPWSRTGRGRVSGSGTGAARWTDETGLSGSGALAGGRCGRSGPAPADASGTGAGGGSAGAGVRGAGTWIAPVTAGVPGGSRRSGAGVGDGTSTGIVTGVRSGRSTCSLAGGSGAATGSRHTDSGGSAGGGVGGRADGGTGRGVGATSRCTVGSGAAARCTVGPGVVPCCPATSSAPVATSTPATSSAPPCSGADESGAGISGAGAVGVGKSGAGKSGAGAITGAPDDPPGSAKRCTVPPGRR</sequence>
<feature type="compositionally biased region" description="Low complexity" evidence="1">
    <location>
        <begin position="81"/>
        <end position="111"/>
    </location>
</feature>
<accession>A0A542YUV9</accession>
<feature type="compositionally biased region" description="Gly residues" evidence="1">
    <location>
        <begin position="743"/>
        <end position="761"/>
    </location>
</feature>
<feature type="compositionally biased region" description="Low complexity" evidence="1">
    <location>
        <begin position="717"/>
        <end position="742"/>
    </location>
</feature>
<reference evidence="2 3" key="1">
    <citation type="submission" date="2019-06" db="EMBL/GenBank/DDBJ databases">
        <title>Sequencing the genomes of 1000 actinobacteria strains.</title>
        <authorList>
            <person name="Klenk H.-P."/>
        </authorList>
    </citation>
    <scope>NUCLEOTIDE SEQUENCE [LARGE SCALE GENOMIC DNA]</scope>
    <source>
        <strain evidence="2 3">DSM 12335</strain>
    </source>
</reference>
<feature type="compositionally biased region" description="Low complexity" evidence="1">
    <location>
        <begin position="584"/>
        <end position="594"/>
    </location>
</feature>
<protein>
    <submittedName>
        <fullName evidence="2">Uncharacterized protein</fullName>
    </submittedName>
</protein>
<feature type="compositionally biased region" description="Gly residues" evidence="1">
    <location>
        <begin position="595"/>
        <end position="605"/>
    </location>
</feature>
<organism evidence="2 3">
    <name type="scientific">Ornithinicoccus hortensis</name>
    <dbReference type="NCBI Taxonomy" id="82346"/>
    <lineage>
        <taxon>Bacteria</taxon>
        <taxon>Bacillati</taxon>
        <taxon>Actinomycetota</taxon>
        <taxon>Actinomycetes</taxon>
        <taxon>Micrococcales</taxon>
        <taxon>Intrasporangiaceae</taxon>
        <taxon>Ornithinicoccus</taxon>
    </lineage>
</organism>
<dbReference type="Proteomes" id="UP000319516">
    <property type="component" value="Unassembled WGS sequence"/>
</dbReference>
<feature type="compositionally biased region" description="Low complexity" evidence="1">
    <location>
        <begin position="376"/>
        <end position="399"/>
    </location>
</feature>
<feature type="compositionally biased region" description="Low complexity" evidence="1">
    <location>
        <begin position="343"/>
        <end position="364"/>
    </location>
</feature>